<dbReference type="Proteomes" id="UP000007463">
    <property type="component" value="Chromosome"/>
</dbReference>
<proteinExistence type="predicted"/>
<evidence type="ECO:0000313" key="2">
    <source>
        <dbReference type="Proteomes" id="UP000007463"/>
    </source>
</evidence>
<accession>F2II91</accession>
<dbReference type="STRING" id="755732.Fluta_1812"/>
<protein>
    <submittedName>
        <fullName evidence="1">Uncharacterized protein</fullName>
    </submittedName>
</protein>
<dbReference type="AlphaFoldDB" id="F2II91"/>
<dbReference type="EMBL" id="CP002542">
    <property type="protein sequence ID" value="AEA43800.1"/>
    <property type="molecule type" value="Genomic_DNA"/>
</dbReference>
<reference evidence="1 2" key="1">
    <citation type="journal article" date="2011" name="Stand. Genomic Sci.">
        <title>Complete genome sequence of the gliding freshwater bacterium Fluviicola taffensis type strain (RW262).</title>
        <authorList>
            <person name="Woyke T."/>
            <person name="Chertkov O."/>
            <person name="Lapidus A."/>
            <person name="Nolan M."/>
            <person name="Lucas S."/>
            <person name="Del Rio T.G."/>
            <person name="Tice H."/>
            <person name="Cheng J.F."/>
            <person name="Tapia R."/>
            <person name="Han C."/>
            <person name="Goodwin L."/>
            <person name="Pitluck S."/>
            <person name="Liolios K."/>
            <person name="Pagani I."/>
            <person name="Ivanova N."/>
            <person name="Huntemann M."/>
            <person name="Mavromatis K."/>
            <person name="Mikhailova N."/>
            <person name="Pati A."/>
            <person name="Chen A."/>
            <person name="Palaniappan K."/>
            <person name="Land M."/>
            <person name="Hauser L."/>
            <person name="Brambilla E.M."/>
            <person name="Rohde M."/>
            <person name="Mwirichia R."/>
            <person name="Sikorski J."/>
            <person name="Tindall B.J."/>
            <person name="Goker M."/>
            <person name="Bristow J."/>
            <person name="Eisen J.A."/>
            <person name="Markowitz V."/>
            <person name="Hugenholtz P."/>
            <person name="Klenk H.P."/>
            <person name="Kyrpides N.C."/>
        </authorList>
    </citation>
    <scope>NUCLEOTIDE SEQUENCE [LARGE SCALE GENOMIC DNA]</scope>
    <source>
        <strain evidence="2">DSM 16823 / RW262 / RW262</strain>
    </source>
</reference>
<keyword evidence="2" id="KW-1185">Reference proteome</keyword>
<dbReference type="KEGG" id="fte:Fluta_1812"/>
<dbReference type="RefSeq" id="WP_013686570.1">
    <property type="nucleotide sequence ID" value="NC_015321.1"/>
</dbReference>
<gene>
    <name evidence="1" type="ordered locus">Fluta_1812</name>
</gene>
<sequence length="1150" mass="131521" precursor="true">MMHAVRVGLLLLSSIFCGVHSWTQENAYRQKTVAATNNPIQLDSLSIAPNSIIVRCGERIILPYEYVIDYSKGTFQLYNPCSEELKISYRVLPFLFSRNYQLRDTSIIYNENKGDREKYLITPTLEPIDLMGVNGLRKSGSISRGITFGNRQDLSVNSSLNLELSGYIAPNLQVLASVTDDNLPIQAEGNTNKLQEFDQVFIQLFNDQFKLTAGDFWISKPDGYFLTYKKRGQGLTGEYYWKKDKTGSIKTQVSGALSKGKFNRQIIQGVEGNQGPYRLRGNENEPYIIILSGTERVFIDGRLMSRGQEFDYVIDYNTSELTFTAKNLITKDIRIVVEFQYSDQNYARSLFQFSTTAQSKNLDWWINAYSEQDAKNQPLQQNLTNDQKFLLSKIGDSLQLARYSVIDSVGYSENLVMYQMVDTLGYDSVLVASVNQSFAYYKAQFSYVGPGKGDYVFEKFNAIGRVYKWVAPVGGISVGDYAPVSLLITPKRQQLFTAGATYRLNDRLKLTSELGMSGYDLNTFSTVDRFDDRGFSMRTKIEHSNPFGRKDSIQAWSWKKQAEIEMLDPYFKPIEQYRAVEFDRDWNTRNQNYTGNQVLSTLGTSIENKNYGRIGINAQQYKIGSSFSGLRTQFLTNWKQRGFNVNIDASYLSAKNDNTNQFLRHRADISKQIKKVRIGYKDDQEWNRFIQGDSLLSLQSYSFFDYQGYLAFGDTTSGELLVSYRERIDGRSDSTRLRNAAKARTLRAEWTKNNWKNQRLYIVANYRELKILDTTLIMQAPENTTNGRIDHDIKFWKGAVNLTTFYEVGAGLEQKKEFIYIKVNDGQGVYTWNDYNGDGIKDLNEFEIAAYADQASYIRVFTPSNDYIKTYSNEYNQSLTLRPERVWGSKTGVRKVVSRFSTQTRFRLQRKTNIFDGARAYNPFVGSIDDQSLISTANIIKNTVYFNRTNNIGGGDYSYESSKTKTLLATGFDGKTKESHEFNARLTLLKKFSIQSQFETGLKTSSVDYTSGRNYRLHYWQLKPSLIYQPNTSLRFSLDGRVIKKRNDENLGGEQADIYDIGFTGKFNQTEKGSLQGQFNLIRIAFRGDSNTPLGFELLEALKPGVNYVWSLGYQRSISKSLQISIQYNGRKSEGNKVIHAGGMEVKAFF</sequence>
<evidence type="ECO:0000313" key="1">
    <source>
        <dbReference type="EMBL" id="AEA43800.1"/>
    </source>
</evidence>
<dbReference type="HOGENOM" id="CLU_275678_0_0_10"/>
<reference evidence="2" key="2">
    <citation type="submission" date="2011-02" db="EMBL/GenBank/DDBJ databases">
        <title>The complete genome of Fluviicola taffensis DSM 16823.</title>
        <authorList>
            <consortium name="US DOE Joint Genome Institute (JGI-PGF)"/>
            <person name="Lucas S."/>
            <person name="Copeland A."/>
            <person name="Lapidus A."/>
            <person name="Bruce D."/>
            <person name="Goodwin L."/>
            <person name="Pitluck S."/>
            <person name="Kyrpides N."/>
            <person name="Mavromatis K."/>
            <person name="Ivanova N."/>
            <person name="Mikhailova N."/>
            <person name="Pagani I."/>
            <person name="Chertkov O."/>
            <person name="Detter J.C."/>
            <person name="Han C."/>
            <person name="Tapia R."/>
            <person name="Land M."/>
            <person name="Hauser L."/>
            <person name="Markowitz V."/>
            <person name="Cheng J.-F."/>
            <person name="Hugenholtz P."/>
            <person name="Woyke T."/>
            <person name="Wu D."/>
            <person name="Tindall B."/>
            <person name="Pomrenke H.G."/>
            <person name="Brambilla E."/>
            <person name="Klenk H.-P."/>
            <person name="Eisen J.A."/>
        </authorList>
    </citation>
    <scope>NUCLEOTIDE SEQUENCE [LARGE SCALE GENOMIC DNA]</scope>
    <source>
        <strain evidence="2">DSM 16823 / RW262 / RW262</strain>
    </source>
</reference>
<name>F2II91_FLUTR</name>
<dbReference type="OrthoDB" id="9815802at2"/>
<organism evidence="1 2">
    <name type="scientific">Fluviicola taffensis (strain DSM 16823 / NCIMB 13979 / RW262)</name>
    <dbReference type="NCBI Taxonomy" id="755732"/>
    <lineage>
        <taxon>Bacteria</taxon>
        <taxon>Pseudomonadati</taxon>
        <taxon>Bacteroidota</taxon>
        <taxon>Flavobacteriia</taxon>
        <taxon>Flavobacteriales</taxon>
        <taxon>Crocinitomicaceae</taxon>
        <taxon>Fluviicola</taxon>
    </lineage>
</organism>
<dbReference type="eggNOG" id="COG3536">
    <property type="taxonomic scope" value="Bacteria"/>
</dbReference>